<sequence length="319" mass="32800">MRGSLSRVGHGWHGPRRRSASTRLPDVLSAVSVSLPSRTALLASACSLGHFGAPEAADALFDELLGRVLAEGLTAERPPSCFGGLPAAMRGRLAERLLPGAEELPALSAEAVEGWLLLLHDLPLAVAGAPGALDPSRLCSAIEGLAAELLGRPAAEVPPPALCACFLAASSAAAAPGSSAALARLSLDALGRLDGSWARLRPCDVQLLFRSPGDVSEAARRALARIGEVQSVRTQIAILLAAEGHADAAAGFAAVAGRLRGLPPAELCGAEAALRRGGPGEPPSGHAARLLSELREHAFRATLRASVPWCRTPARGYVR</sequence>
<dbReference type="Proteomes" id="UP001189429">
    <property type="component" value="Unassembled WGS sequence"/>
</dbReference>
<reference evidence="1" key="1">
    <citation type="submission" date="2023-10" db="EMBL/GenBank/DDBJ databases">
        <authorList>
            <person name="Chen Y."/>
            <person name="Shah S."/>
            <person name="Dougan E. K."/>
            <person name="Thang M."/>
            <person name="Chan C."/>
        </authorList>
    </citation>
    <scope>NUCLEOTIDE SEQUENCE [LARGE SCALE GENOMIC DNA]</scope>
</reference>
<comment type="caution">
    <text evidence="1">The sequence shown here is derived from an EMBL/GenBank/DDBJ whole genome shotgun (WGS) entry which is preliminary data.</text>
</comment>
<evidence type="ECO:0000313" key="1">
    <source>
        <dbReference type="EMBL" id="CAK0856544.1"/>
    </source>
</evidence>
<evidence type="ECO:0000313" key="2">
    <source>
        <dbReference type="Proteomes" id="UP001189429"/>
    </source>
</evidence>
<proteinExistence type="predicted"/>
<protein>
    <submittedName>
        <fullName evidence="1">Uncharacterized protein</fullName>
    </submittedName>
</protein>
<keyword evidence="2" id="KW-1185">Reference proteome</keyword>
<feature type="non-terminal residue" evidence="1">
    <location>
        <position position="319"/>
    </location>
</feature>
<accession>A0ABN9UCS3</accession>
<gene>
    <name evidence="1" type="ORF">PCOR1329_LOCUS46922</name>
</gene>
<organism evidence="1 2">
    <name type="scientific">Prorocentrum cordatum</name>
    <dbReference type="NCBI Taxonomy" id="2364126"/>
    <lineage>
        <taxon>Eukaryota</taxon>
        <taxon>Sar</taxon>
        <taxon>Alveolata</taxon>
        <taxon>Dinophyceae</taxon>
        <taxon>Prorocentrales</taxon>
        <taxon>Prorocentraceae</taxon>
        <taxon>Prorocentrum</taxon>
    </lineage>
</organism>
<name>A0ABN9UCS3_9DINO</name>
<dbReference type="EMBL" id="CAUYUJ010015646">
    <property type="protein sequence ID" value="CAK0856544.1"/>
    <property type="molecule type" value="Genomic_DNA"/>
</dbReference>